<dbReference type="HOGENOM" id="CLU_094061_1_0_1"/>
<accession>I3JKI3</accession>
<evidence type="ECO:0000313" key="4">
    <source>
        <dbReference type="Ensembl" id="ENSONIP00000009377.2"/>
    </source>
</evidence>
<dbReference type="PANTHER" id="PTHR11430">
    <property type="entry name" value="LIPOCALIN"/>
    <property type="match status" value="1"/>
</dbReference>
<dbReference type="Pfam" id="PF00061">
    <property type="entry name" value="Lipocalin"/>
    <property type="match status" value="1"/>
</dbReference>
<comment type="similarity">
    <text evidence="1">Belongs to the calycin superfamily. Lipocalin family.</text>
</comment>
<reference evidence="5" key="1">
    <citation type="submission" date="2012-01" db="EMBL/GenBank/DDBJ databases">
        <title>The Genome Sequence of Oreochromis niloticus (Nile Tilapia).</title>
        <authorList>
            <consortium name="Broad Institute Genome Assembly Team"/>
            <consortium name="Broad Institute Sequencing Platform"/>
            <person name="Di Palma F."/>
            <person name="Johnson J."/>
            <person name="Lander E.S."/>
            <person name="Lindblad-Toh K."/>
        </authorList>
    </citation>
    <scope>NUCLEOTIDE SEQUENCE [LARGE SCALE GENOMIC DNA]</scope>
</reference>
<dbReference type="AlphaFoldDB" id="I3JKI3"/>
<dbReference type="InParanoid" id="I3JKI3"/>
<evidence type="ECO:0000256" key="1">
    <source>
        <dbReference type="ARBA" id="ARBA00006889"/>
    </source>
</evidence>
<dbReference type="Proteomes" id="UP000005207">
    <property type="component" value="Linkage group LG3"/>
</dbReference>
<dbReference type="InterPro" id="IPR000566">
    <property type="entry name" value="Lipocln_cytosolic_FA-bd_dom"/>
</dbReference>
<feature type="signal peptide" evidence="2">
    <location>
        <begin position="1"/>
        <end position="20"/>
    </location>
</feature>
<dbReference type="Gene3D" id="2.40.128.20">
    <property type="match status" value="1"/>
</dbReference>
<dbReference type="InterPro" id="IPR002345">
    <property type="entry name" value="Lipocalin"/>
</dbReference>
<dbReference type="InterPro" id="IPR012674">
    <property type="entry name" value="Calycin"/>
</dbReference>
<dbReference type="GeneTree" id="ENSGT01010000223723"/>
<sequence length="151" mass="17182">WLQMLAKLLLCFCIITCCFPCVCPEIAGKMKMGTYVITPLPNGNLDLSYTSVYNGTCRKMEKVAKKTDVPGKFRHISQSDELLIVDVKYEEYTLTYSINTKGNETYFVNKLDGRSVDLSAVQEKFRQFSLQTDFLPENIFILPKSGNVKNI</sequence>
<reference evidence="4" key="3">
    <citation type="submission" date="2025-09" db="UniProtKB">
        <authorList>
            <consortium name="Ensembl"/>
        </authorList>
    </citation>
    <scope>IDENTIFICATION</scope>
</reference>
<dbReference type="OMA" id="CIITCCF"/>
<organism evidence="4 5">
    <name type="scientific">Oreochromis niloticus</name>
    <name type="common">Nile tilapia</name>
    <name type="synonym">Tilapia nilotica</name>
    <dbReference type="NCBI Taxonomy" id="8128"/>
    <lineage>
        <taxon>Eukaryota</taxon>
        <taxon>Metazoa</taxon>
        <taxon>Chordata</taxon>
        <taxon>Craniata</taxon>
        <taxon>Vertebrata</taxon>
        <taxon>Euteleostomi</taxon>
        <taxon>Actinopterygii</taxon>
        <taxon>Neopterygii</taxon>
        <taxon>Teleostei</taxon>
        <taxon>Neoteleostei</taxon>
        <taxon>Acanthomorphata</taxon>
        <taxon>Ovalentaria</taxon>
        <taxon>Cichlomorphae</taxon>
        <taxon>Cichliformes</taxon>
        <taxon>Cichlidae</taxon>
        <taxon>African cichlids</taxon>
        <taxon>Pseudocrenilabrinae</taxon>
        <taxon>Oreochromini</taxon>
        <taxon>Oreochromis</taxon>
    </lineage>
</organism>
<evidence type="ECO:0000313" key="5">
    <source>
        <dbReference type="Proteomes" id="UP000005207"/>
    </source>
</evidence>
<name>I3JKI3_ORENI</name>
<feature type="chain" id="PRO_5025654593" description="Lipocalin/cytosolic fatty-acid binding domain-containing protein" evidence="2">
    <location>
        <begin position="21"/>
        <end position="151"/>
    </location>
</feature>
<proteinExistence type="inferred from homology"/>
<reference evidence="4" key="2">
    <citation type="submission" date="2025-08" db="UniProtKB">
        <authorList>
            <consortium name="Ensembl"/>
        </authorList>
    </citation>
    <scope>IDENTIFICATION</scope>
</reference>
<dbReference type="PANTHER" id="PTHR11430:SF133">
    <property type="entry name" value="LIPOCALIN"/>
    <property type="match status" value="1"/>
</dbReference>
<evidence type="ECO:0000259" key="3">
    <source>
        <dbReference type="Pfam" id="PF00061"/>
    </source>
</evidence>
<dbReference type="Ensembl" id="ENSONIT00000009383.2">
    <property type="protein sequence ID" value="ENSONIP00000009377.2"/>
    <property type="gene ID" value="ENSONIG00000007441.2"/>
</dbReference>
<dbReference type="SUPFAM" id="SSF50814">
    <property type="entry name" value="Lipocalins"/>
    <property type="match status" value="1"/>
</dbReference>
<dbReference type="GO" id="GO:0036094">
    <property type="term" value="F:small molecule binding"/>
    <property type="evidence" value="ECO:0007669"/>
    <property type="project" value="InterPro"/>
</dbReference>
<protein>
    <recommendedName>
        <fullName evidence="3">Lipocalin/cytosolic fatty-acid binding domain-containing protein</fullName>
    </recommendedName>
</protein>
<evidence type="ECO:0000256" key="2">
    <source>
        <dbReference type="SAM" id="SignalP"/>
    </source>
</evidence>
<feature type="domain" description="Lipocalin/cytosolic fatty-acid binding" evidence="3">
    <location>
        <begin position="28"/>
        <end position="145"/>
    </location>
</feature>
<keyword evidence="2" id="KW-0732">Signal</keyword>
<keyword evidence="5" id="KW-1185">Reference proteome</keyword>